<feature type="region of interest" description="Disordered" evidence="1">
    <location>
        <begin position="299"/>
        <end position="366"/>
    </location>
</feature>
<feature type="compositionally biased region" description="Basic and acidic residues" evidence="1">
    <location>
        <begin position="299"/>
        <end position="311"/>
    </location>
</feature>
<organism evidence="3">
    <name type="scientific">Naegleria gruberi</name>
    <name type="common">Amoeba</name>
    <dbReference type="NCBI Taxonomy" id="5762"/>
    <lineage>
        <taxon>Eukaryota</taxon>
        <taxon>Discoba</taxon>
        <taxon>Heterolobosea</taxon>
        <taxon>Tetramitia</taxon>
        <taxon>Eutetramitia</taxon>
        <taxon>Vahlkampfiidae</taxon>
        <taxon>Naegleria</taxon>
    </lineage>
</organism>
<evidence type="ECO:0000313" key="2">
    <source>
        <dbReference type="EMBL" id="EFC45536.1"/>
    </source>
</evidence>
<feature type="region of interest" description="Disordered" evidence="1">
    <location>
        <begin position="60"/>
        <end position="89"/>
    </location>
</feature>
<sequence length="376" mass="42740">MFSGSKLRFLCRRLHQHQHHQMMESNFHHQHQQTMLLLRKSMVMNKPLYNYSTSTITANEATTTESTPTTTTNTPTTATTTSTTTNSNTMKYTSTEIRLIKKQKERVLKKEKIDEVVGKLFNINQKKEMGQFSENVVDVVSETPAVEKKKRKSKKAEAKEAASKAIVEEPIKKEAFTNPEIDSLVDNILTMTIAGQASLAASAEEEDELISLLKTKRRQRFNTLNSNNGVNVGPTTYKSSIDKFSQQEVDFKQYTQTKESELSSPLEMSEEGDEDIKTPQIDPEDEDILSYLRELKDRTVKQKEEEKKSALENDNELDEEDKIVEKAWQDIASKPESAAKTVEAELDEPVSRSSKSSSNNSKKDDVIMQFLQDLLK</sequence>
<proteinExistence type="predicted"/>
<dbReference type="RefSeq" id="XP_002678280.1">
    <property type="nucleotide sequence ID" value="XM_002678234.1"/>
</dbReference>
<keyword evidence="3" id="KW-1185">Reference proteome</keyword>
<evidence type="ECO:0000313" key="3">
    <source>
        <dbReference type="Proteomes" id="UP000006671"/>
    </source>
</evidence>
<reference evidence="2 3" key="1">
    <citation type="journal article" date="2010" name="Cell">
        <title>The genome of Naegleria gruberi illuminates early eukaryotic versatility.</title>
        <authorList>
            <person name="Fritz-Laylin L.K."/>
            <person name="Prochnik S.E."/>
            <person name="Ginger M.L."/>
            <person name="Dacks J.B."/>
            <person name="Carpenter M.L."/>
            <person name="Field M.C."/>
            <person name="Kuo A."/>
            <person name="Paredez A."/>
            <person name="Chapman J."/>
            <person name="Pham J."/>
            <person name="Shu S."/>
            <person name="Neupane R."/>
            <person name="Cipriano M."/>
            <person name="Mancuso J."/>
            <person name="Tu H."/>
            <person name="Salamov A."/>
            <person name="Lindquist E."/>
            <person name="Shapiro H."/>
            <person name="Lucas S."/>
            <person name="Grigoriev I.V."/>
            <person name="Cande W.Z."/>
            <person name="Fulton C."/>
            <person name="Rokhsar D.S."/>
            <person name="Dawson S.C."/>
        </authorList>
    </citation>
    <scope>NUCLEOTIDE SEQUENCE [LARGE SCALE GENOMIC DNA]</scope>
    <source>
        <strain evidence="2 3">NEG-M</strain>
    </source>
</reference>
<dbReference type="EMBL" id="GG738862">
    <property type="protein sequence ID" value="EFC45536.1"/>
    <property type="molecule type" value="Genomic_DNA"/>
</dbReference>
<dbReference type="OrthoDB" id="10503499at2759"/>
<dbReference type="Proteomes" id="UP000006671">
    <property type="component" value="Unassembled WGS sequence"/>
</dbReference>
<dbReference type="VEuPathDB" id="AmoebaDB:NAEGRDRAFT_48287"/>
<feature type="region of interest" description="Disordered" evidence="1">
    <location>
        <begin position="256"/>
        <end position="287"/>
    </location>
</feature>
<dbReference type="AlphaFoldDB" id="D2VBV2"/>
<dbReference type="GeneID" id="8857508"/>
<feature type="compositionally biased region" description="Low complexity" evidence="1">
    <location>
        <begin position="351"/>
        <end position="360"/>
    </location>
</feature>
<protein>
    <submittedName>
        <fullName evidence="2">Predicted protein</fullName>
    </submittedName>
</protein>
<dbReference type="KEGG" id="ngr:NAEGRDRAFT_48287"/>
<feature type="compositionally biased region" description="Acidic residues" evidence="1">
    <location>
        <begin position="313"/>
        <end position="322"/>
    </location>
</feature>
<name>D2VBV2_NAEGR</name>
<gene>
    <name evidence="2" type="ORF">NAEGRDRAFT_48287</name>
</gene>
<dbReference type="InParanoid" id="D2VBV2"/>
<accession>D2VBV2</accession>
<evidence type="ECO:0000256" key="1">
    <source>
        <dbReference type="SAM" id="MobiDB-lite"/>
    </source>
</evidence>
<dbReference type="OMA" id="FHEWALL"/>